<name>A0A919QD53_9ACTN</name>
<keyword evidence="1" id="KW-1133">Transmembrane helix</keyword>
<feature type="transmembrane region" description="Helical" evidence="1">
    <location>
        <begin position="88"/>
        <end position="121"/>
    </location>
</feature>
<keyword evidence="1" id="KW-0812">Transmembrane</keyword>
<evidence type="ECO:0000313" key="2">
    <source>
        <dbReference type="EMBL" id="GIH25761.1"/>
    </source>
</evidence>
<feature type="transmembrane region" description="Helical" evidence="1">
    <location>
        <begin position="155"/>
        <end position="176"/>
    </location>
</feature>
<dbReference type="Proteomes" id="UP000640052">
    <property type="component" value="Unassembled WGS sequence"/>
</dbReference>
<evidence type="ECO:0000313" key="3">
    <source>
        <dbReference type="Proteomes" id="UP000640052"/>
    </source>
</evidence>
<proteinExistence type="predicted"/>
<accession>A0A919QD53</accession>
<dbReference type="EMBL" id="BOOA01000032">
    <property type="protein sequence ID" value="GIH25761.1"/>
    <property type="molecule type" value="Genomic_DNA"/>
</dbReference>
<feature type="transmembrane region" description="Helical" evidence="1">
    <location>
        <begin position="182"/>
        <end position="202"/>
    </location>
</feature>
<keyword evidence="1" id="KW-0472">Membrane</keyword>
<dbReference type="AlphaFoldDB" id="A0A919QD53"/>
<dbReference type="RefSeq" id="WP_204042462.1">
    <property type="nucleotide sequence ID" value="NZ_BOOA01000032.1"/>
</dbReference>
<reference evidence="2" key="1">
    <citation type="submission" date="2021-01" db="EMBL/GenBank/DDBJ databases">
        <title>Whole genome shotgun sequence of Acrocarpospora phusangensis NBRC 108782.</title>
        <authorList>
            <person name="Komaki H."/>
            <person name="Tamura T."/>
        </authorList>
    </citation>
    <scope>NUCLEOTIDE SEQUENCE</scope>
    <source>
        <strain evidence="2">NBRC 108782</strain>
    </source>
</reference>
<evidence type="ECO:0000256" key="1">
    <source>
        <dbReference type="SAM" id="Phobius"/>
    </source>
</evidence>
<keyword evidence="3" id="KW-1185">Reference proteome</keyword>
<organism evidence="2 3">
    <name type="scientific">Acrocarpospora phusangensis</name>
    <dbReference type="NCBI Taxonomy" id="1070424"/>
    <lineage>
        <taxon>Bacteria</taxon>
        <taxon>Bacillati</taxon>
        <taxon>Actinomycetota</taxon>
        <taxon>Actinomycetes</taxon>
        <taxon>Streptosporangiales</taxon>
        <taxon>Streptosporangiaceae</taxon>
        <taxon>Acrocarpospora</taxon>
    </lineage>
</organism>
<comment type="caution">
    <text evidence="2">The sequence shown here is derived from an EMBL/GenBank/DDBJ whole genome shotgun (WGS) entry which is preliminary data.</text>
</comment>
<gene>
    <name evidence="2" type="ORF">Aph01nite_40710</name>
</gene>
<sequence length="212" mass="22571">MSAAAAADYLDGILVRTVPHPGWGRLLDRLRDGGPTPLSETLSSPLGLWLDAEEVPLGDKSIGVRDFAWWRLAALTIRQPPPGPGTMLLVLVASVAWGGALATLALDAFSWWFLVGGVVIITSYRERSDHTWAHDQPGYADLRIGRRIFSLLNKLLFGFSIASGIAIGLALLGGVWQAMVNFVTGDALTDALMAAFVMAVVLGPGDRSCSSS</sequence>
<protein>
    <submittedName>
        <fullName evidence="2">Uncharacterized protein</fullName>
    </submittedName>
</protein>